<accession>A0ABW1PFA5</accession>
<comment type="caution">
    <text evidence="2">The sequence shown here is derived from an EMBL/GenBank/DDBJ whole genome shotgun (WGS) entry which is preliminary data.</text>
</comment>
<proteinExistence type="predicted"/>
<organism evidence="2 3">
    <name type="scientific">Saccharothrix lopnurensis</name>
    <dbReference type="NCBI Taxonomy" id="1670621"/>
    <lineage>
        <taxon>Bacteria</taxon>
        <taxon>Bacillati</taxon>
        <taxon>Actinomycetota</taxon>
        <taxon>Actinomycetes</taxon>
        <taxon>Pseudonocardiales</taxon>
        <taxon>Pseudonocardiaceae</taxon>
        <taxon>Saccharothrix</taxon>
    </lineage>
</organism>
<feature type="region of interest" description="Disordered" evidence="1">
    <location>
        <begin position="1"/>
        <end position="205"/>
    </location>
</feature>
<sequence>MPENQRPEYDAERTKAMEPVRPSGTASERTTQIAASSVQEAGWPQAEWPQEEPDTEAGAGSDANATVRNVTPPGPPANGAAPAGPRPNGKANGQANGPANGQATAKAGGQGVEATQVMQPAVDVTRALSGEQNRQAEQNRPADATQVVPADATRALPADATRALPVDAARTTSAPQPHTPQPQPTPQPTPSPTAASSRFTAPVDD</sequence>
<feature type="compositionally biased region" description="Basic and acidic residues" evidence="1">
    <location>
        <begin position="1"/>
        <end position="18"/>
    </location>
</feature>
<evidence type="ECO:0000313" key="3">
    <source>
        <dbReference type="Proteomes" id="UP001596220"/>
    </source>
</evidence>
<protein>
    <submittedName>
        <fullName evidence="2">Uncharacterized protein</fullName>
    </submittedName>
</protein>
<evidence type="ECO:0000313" key="2">
    <source>
        <dbReference type="EMBL" id="MFC6094318.1"/>
    </source>
</evidence>
<gene>
    <name evidence="2" type="ORF">ACFP3R_34050</name>
</gene>
<feature type="compositionally biased region" description="Low complexity" evidence="1">
    <location>
        <begin position="192"/>
        <end position="205"/>
    </location>
</feature>
<feature type="compositionally biased region" description="Polar residues" evidence="1">
    <location>
        <begin position="24"/>
        <end position="39"/>
    </location>
</feature>
<feature type="compositionally biased region" description="Low complexity" evidence="1">
    <location>
        <begin position="77"/>
        <end position="93"/>
    </location>
</feature>
<name>A0ABW1PFA5_9PSEU</name>
<dbReference type="EMBL" id="JBHSQO010000060">
    <property type="protein sequence ID" value="MFC6094318.1"/>
    <property type="molecule type" value="Genomic_DNA"/>
</dbReference>
<feature type="compositionally biased region" description="Polar residues" evidence="1">
    <location>
        <begin position="94"/>
        <end position="103"/>
    </location>
</feature>
<feature type="compositionally biased region" description="Pro residues" evidence="1">
    <location>
        <begin position="177"/>
        <end position="191"/>
    </location>
</feature>
<dbReference type="Proteomes" id="UP001596220">
    <property type="component" value="Unassembled WGS sequence"/>
</dbReference>
<evidence type="ECO:0000256" key="1">
    <source>
        <dbReference type="SAM" id="MobiDB-lite"/>
    </source>
</evidence>
<keyword evidence="3" id="KW-1185">Reference proteome</keyword>
<reference evidence="3" key="1">
    <citation type="journal article" date="2019" name="Int. J. Syst. Evol. Microbiol.">
        <title>The Global Catalogue of Microorganisms (GCM) 10K type strain sequencing project: providing services to taxonomists for standard genome sequencing and annotation.</title>
        <authorList>
            <consortium name="The Broad Institute Genomics Platform"/>
            <consortium name="The Broad Institute Genome Sequencing Center for Infectious Disease"/>
            <person name="Wu L."/>
            <person name="Ma J."/>
        </authorList>
    </citation>
    <scope>NUCLEOTIDE SEQUENCE [LARGE SCALE GENOMIC DNA]</scope>
    <source>
        <strain evidence="3">CGMCC 4.7246</strain>
    </source>
</reference>
<feature type="non-terminal residue" evidence="2">
    <location>
        <position position="205"/>
    </location>
</feature>